<accession>A0A1L9QC54</accession>
<organism evidence="2 3">
    <name type="scientific">Roseofilum reptotaenium AO1-A</name>
    <dbReference type="NCBI Taxonomy" id="1925591"/>
    <lineage>
        <taxon>Bacteria</taxon>
        <taxon>Bacillati</taxon>
        <taxon>Cyanobacteriota</taxon>
        <taxon>Cyanophyceae</taxon>
        <taxon>Desertifilales</taxon>
        <taxon>Desertifilaceae</taxon>
        <taxon>Roseofilum</taxon>
    </lineage>
</organism>
<keyword evidence="2" id="KW-0808">Transferase</keyword>
<dbReference type="GO" id="GO:0003676">
    <property type="term" value="F:nucleic acid binding"/>
    <property type="evidence" value="ECO:0007669"/>
    <property type="project" value="InterPro"/>
</dbReference>
<dbReference type="PANTHER" id="PTHR34047">
    <property type="entry name" value="NUCLEAR INTRON MATURASE 1, MITOCHONDRIAL-RELATED"/>
    <property type="match status" value="1"/>
</dbReference>
<keyword evidence="3" id="KW-1185">Reference proteome</keyword>
<gene>
    <name evidence="2" type="ORF">BI308_25780</name>
</gene>
<comment type="caution">
    <text evidence="2">The sequence shown here is derived from an EMBL/GenBank/DDBJ whole genome shotgun (WGS) entry which is preliminary data.</text>
</comment>
<dbReference type="NCBIfam" id="TIGR04416">
    <property type="entry name" value="group_II_RT_mat"/>
    <property type="match status" value="1"/>
</dbReference>
<evidence type="ECO:0000313" key="2">
    <source>
        <dbReference type="EMBL" id="OJJ11400.1"/>
    </source>
</evidence>
<dbReference type="CDD" id="cd00085">
    <property type="entry name" value="HNHc"/>
    <property type="match status" value="1"/>
</dbReference>
<dbReference type="InterPro" id="IPR013597">
    <property type="entry name" value="Mat_intron_G2"/>
</dbReference>
<dbReference type="Pfam" id="PF13655">
    <property type="entry name" value="RVT_N"/>
    <property type="match status" value="1"/>
</dbReference>
<dbReference type="Pfam" id="PF01844">
    <property type="entry name" value="HNH"/>
    <property type="match status" value="1"/>
</dbReference>
<dbReference type="InterPro" id="IPR051083">
    <property type="entry name" value="GrpII_Intron_Splice-Mob/Def"/>
</dbReference>
<dbReference type="Pfam" id="PF08388">
    <property type="entry name" value="GIIM"/>
    <property type="match status" value="1"/>
</dbReference>
<keyword evidence="2" id="KW-0695">RNA-directed DNA polymerase</keyword>
<dbReference type="PROSITE" id="PS50878">
    <property type="entry name" value="RT_POL"/>
    <property type="match status" value="1"/>
</dbReference>
<dbReference type="InterPro" id="IPR003615">
    <property type="entry name" value="HNH_nuc"/>
</dbReference>
<dbReference type="AlphaFoldDB" id="A0A1L9QC54"/>
<feature type="domain" description="Reverse transcriptase" evidence="1">
    <location>
        <begin position="91"/>
        <end position="341"/>
    </location>
</feature>
<dbReference type="InterPro" id="IPR002711">
    <property type="entry name" value="HNH"/>
</dbReference>
<name>A0A1L9QC54_9CYAN</name>
<dbReference type="InterPro" id="IPR000477">
    <property type="entry name" value="RT_dom"/>
</dbReference>
<dbReference type="InterPro" id="IPR030931">
    <property type="entry name" value="Group_II_RT_mat"/>
</dbReference>
<dbReference type="InterPro" id="IPR025960">
    <property type="entry name" value="RVT_N"/>
</dbReference>
<dbReference type="InterPro" id="IPR043502">
    <property type="entry name" value="DNA/RNA_pol_sf"/>
</dbReference>
<dbReference type="GO" id="GO:0003964">
    <property type="term" value="F:RNA-directed DNA polymerase activity"/>
    <property type="evidence" value="ECO:0007669"/>
    <property type="project" value="UniProtKB-KW"/>
</dbReference>
<sequence length="581" mass="66505">METPIASLETTNGWNTIPWKKVQRKVFKLQKSIYKAVNSGHNAKARKLQKLLSKSYYARLLAVRKVSQENQGKKTAGIDGIKSISPKQRLELANQLREPYKAKPLKRVWIPKPGRDEKRPLGIPTIKDRAMQSVVKMALEPYWEAKFESESYGFRPGRSAHDAIGKIFAIVNQYERYVLDADIAKCFDKIDHANLLSKLECPSLLKQYIKYWLKSGVMDKGVFENIETGTPQGGVISPLLANIALDGMINDIVAKFPNYLKRNGKKITNYKPIIVRYADDFVVFHKEIEVVQQCKTAISDWLNQIGLELKPEKTRICHTLNTITVDGREEKPGFDFLGFNIRQHPVGKNNSVKTPQGKIVGFKTIIKPSHKAVKAHREALKSIIKKDKTAPQSGLIKHLNPVIRGWCNYYRGVISKETFSMEDHIMWLRLRAWTASRTGKANYQKLKKYFSHGKNGTWTFQTREEKGGYRLLTHAETPIKRHILVRPDKSPYDGDWTYWSKRRGQYIGTPTRVAKLLKKQNGKCNHCGLYFTDTDLVEVDHIIPKSLGGKDVYNNLQLLHKHCHDKKTANDGSLNRTNDKD</sequence>
<dbReference type="GO" id="GO:0004519">
    <property type="term" value="F:endonuclease activity"/>
    <property type="evidence" value="ECO:0007669"/>
    <property type="project" value="InterPro"/>
</dbReference>
<reference evidence="2" key="1">
    <citation type="submission" date="2016-10" db="EMBL/GenBank/DDBJ databases">
        <title>CRISPR-Cas defence system in Roseofilum reptotaenium: evidence of a bacteriophage-cyanobacterium arms race in the coral black band disease.</title>
        <authorList>
            <person name="Buerger P."/>
            <person name="Wood-Charlson E.M."/>
            <person name="Weynberg K.D."/>
            <person name="Willis B."/>
            <person name="Van Oppen M.J."/>
        </authorList>
    </citation>
    <scope>NUCLEOTIDE SEQUENCE [LARGE SCALE GENOMIC DNA]</scope>
    <source>
        <strain evidence="2">AO1-A</strain>
    </source>
</reference>
<dbReference type="SMART" id="SM00507">
    <property type="entry name" value="HNHc"/>
    <property type="match status" value="1"/>
</dbReference>
<dbReference type="GO" id="GO:0008270">
    <property type="term" value="F:zinc ion binding"/>
    <property type="evidence" value="ECO:0007669"/>
    <property type="project" value="InterPro"/>
</dbReference>
<protein>
    <submittedName>
        <fullName evidence="2">Group II intron reverse transcriptase/maturase</fullName>
    </submittedName>
</protein>
<dbReference type="Pfam" id="PF00078">
    <property type="entry name" value="RVT_1"/>
    <property type="match status" value="1"/>
</dbReference>
<dbReference type="Gene3D" id="1.10.30.50">
    <property type="match status" value="1"/>
</dbReference>
<dbReference type="PANTHER" id="PTHR34047:SF10">
    <property type="entry name" value="GROUP II INTRON-ASSOCIATED OPEN READING FRAME"/>
    <property type="match status" value="1"/>
</dbReference>
<proteinExistence type="predicted"/>
<dbReference type="Proteomes" id="UP000183940">
    <property type="component" value="Unassembled WGS sequence"/>
</dbReference>
<keyword evidence="2" id="KW-0548">Nucleotidyltransferase</keyword>
<dbReference type="SUPFAM" id="SSF56672">
    <property type="entry name" value="DNA/RNA polymerases"/>
    <property type="match status" value="1"/>
</dbReference>
<dbReference type="CDD" id="cd01651">
    <property type="entry name" value="RT_G2_intron"/>
    <property type="match status" value="1"/>
</dbReference>
<dbReference type="EMBL" id="MLAW01000107">
    <property type="protein sequence ID" value="OJJ11400.1"/>
    <property type="molecule type" value="Genomic_DNA"/>
</dbReference>
<evidence type="ECO:0000313" key="3">
    <source>
        <dbReference type="Proteomes" id="UP000183940"/>
    </source>
</evidence>
<evidence type="ECO:0000259" key="1">
    <source>
        <dbReference type="PROSITE" id="PS50878"/>
    </source>
</evidence>